<dbReference type="EMBL" id="MU853756">
    <property type="protein sequence ID" value="KAK3944958.1"/>
    <property type="molecule type" value="Genomic_DNA"/>
</dbReference>
<gene>
    <name evidence="7" type="ORF">QBC46DRAFT_130845</name>
</gene>
<dbReference type="GO" id="GO:0032126">
    <property type="term" value="C:eisosome"/>
    <property type="evidence" value="ECO:0007669"/>
    <property type="project" value="TreeGrafter"/>
</dbReference>
<evidence type="ECO:0000259" key="6">
    <source>
        <dbReference type="Pfam" id="PF01284"/>
    </source>
</evidence>
<dbReference type="InterPro" id="IPR052649">
    <property type="entry name" value="NCE102-like"/>
</dbReference>
<dbReference type="Pfam" id="PF01284">
    <property type="entry name" value="MARVEL"/>
    <property type="match status" value="1"/>
</dbReference>
<proteinExistence type="predicted"/>
<keyword evidence="2 5" id="KW-0812">Transmembrane</keyword>
<comment type="subcellular location">
    <subcellularLocation>
        <location evidence="1">Membrane</location>
        <topology evidence="1">Multi-pass membrane protein</topology>
    </subcellularLocation>
</comment>
<dbReference type="GO" id="GO:0070941">
    <property type="term" value="P:eisosome assembly"/>
    <property type="evidence" value="ECO:0007669"/>
    <property type="project" value="TreeGrafter"/>
</dbReference>
<evidence type="ECO:0000256" key="1">
    <source>
        <dbReference type="ARBA" id="ARBA00004141"/>
    </source>
</evidence>
<dbReference type="PANTHER" id="PTHR28165">
    <property type="entry name" value="NON-CLASSICAL EXPORT PROTEIN 2-RELATED"/>
    <property type="match status" value="1"/>
</dbReference>
<keyword evidence="4 5" id="KW-0472">Membrane</keyword>
<organism evidence="7 8">
    <name type="scientific">Diplogelasinospora grovesii</name>
    <dbReference type="NCBI Taxonomy" id="303347"/>
    <lineage>
        <taxon>Eukaryota</taxon>
        <taxon>Fungi</taxon>
        <taxon>Dikarya</taxon>
        <taxon>Ascomycota</taxon>
        <taxon>Pezizomycotina</taxon>
        <taxon>Sordariomycetes</taxon>
        <taxon>Sordariomycetidae</taxon>
        <taxon>Sordariales</taxon>
        <taxon>Diplogelasinosporaceae</taxon>
        <taxon>Diplogelasinospora</taxon>
    </lineage>
</organism>
<dbReference type="AlphaFoldDB" id="A0AAN6S9G0"/>
<feature type="transmembrane region" description="Helical" evidence="5">
    <location>
        <begin position="67"/>
        <end position="93"/>
    </location>
</feature>
<reference evidence="8" key="1">
    <citation type="journal article" date="2023" name="Mol. Phylogenet. Evol.">
        <title>Genome-scale phylogeny and comparative genomics of the fungal order Sordariales.</title>
        <authorList>
            <person name="Hensen N."/>
            <person name="Bonometti L."/>
            <person name="Westerberg I."/>
            <person name="Brannstrom I.O."/>
            <person name="Guillou S."/>
            <person name="Cros-Aarteil S."/>
            <person name="Calhoun S."/>
            <person name="Haridas S."/>
            <person name="Kuo A."/>
            <person name="Mondo S."/>
            <person name="Pangilinan J."/>
            <person name="Riley R."/>
            <person name="LaButti K."/>
            <person name="Andreopoulos B."/>
            <person name="Lipzen A."/>
            <person name="Chen C."/>
            <person name="Yan M."/>
            <person name="Daum C."/>
            <person name="Ng V."/>
            <person name="Clum A."/>
            <person name="Steindorff A."/>
            <person name="Ohm R.A."/>
            <person name="Martin F."/>
            <person name="Silar P."/>
            <person name="Natvig D.O."/>
            <person name="Lalanne C."/>
            <person name="Gautier V."/>
            <person name="Ament-Velasquez S.L."/>
            <person name="Kruys A."/>
            <person name="Hutchinson M.I."/>
            <person name="Powell A.J."/>
            <person name="Barry K."/>
            <person name="Miller A.N."/>
            <person name="Grigoriev I.V."/>
            <person name="Debuchy R."/>
            <person name="Gladieux P."/>
            <person name="Hiltunen Thoren M."/>
            <person name="Johannesson H."/>
        </authorList>
    </citation>
    <scope>NUCLEOTIDE SEQUENCE [LARGE SCALE GENOMIC DNA]</scope>
    <source>
        <strain evidence="8">CBS 340.73</strain>
    </source>
</reference>
<evidence type="ECO:0000313" key="8">
    <source>
        <dbReference type="Proteomes" id="UP001303473"/>
    </source>
</evidence>
<sequence length="169" mass="18167">MQLLQIGLRALQLLWIVLLTALIGNVIALNRTASGSAESAVNFTMFVIVISWLATLYGLAAAVVEQVAIPVVLLALDGIVTLFTFINAIVLAAKVRAVNCSNTADLGSDWIGYGSDDNSKRCREIQASTAFMWFLWASFTVGLILMLVGFRRSGTSVRSGAPTMSQVRV</sequence>
<dbReference type="Proteomes" id="UP001303473">
    <property type="component" value="Unassembled WGS sequence"/>
</dbReference>
<accession>A0AAN6S9G0</accession>
<evidence type="ECO:0000256" key="3">
    <source>
        <dbReference type="ARBA" id="ARBA00022989"/>
    </source>
</evidence>
<evidence type="ECO:0000256" key="2">
    <source>
        <dbReference type="ARBA" id="ARBA00022692"/>
    </source>
</evidence>
<keyword evidence="3 5" id="KW-1133">Transmembrane helix</keyword>
<comment type="caution">
    <text evidence="7">The sequence shown here is derived from an EMBL/GenBank/DDBJ whole genome shotgun (WGS) entry which is preliminary data.</text>
</comment>
<protein>
    <submittedName>
        <fullName evidence="7">Marvel domain-containing protein</fullName>
    </submittedName>
</protein>
<dbReference type="InterPro" id="IPR008253">
    <property type="entry name" value="Marvel"/>
</dbReference>
<feature type="transmembrane region" description="Helical" evidence="5">
    <location>
        <begin position="6"/>
        <end position="28"/>
    </location>
</feature>
<feature type="transmembrane region" description="Helical" evidence="5">
    <location>
        <begin position="40"/>
        <end position="61"/>
    </location>
</feature>
<evidence type="ECO:0000313" key="7">
    <source>
        <dbReference type="EMBL" id="KAK3944958.1"/>
    </source>
</evidence>
<evidence type="ECO:0000256" key="5">
    <source>
        <dbReference type="SAM" id="Phobius"/>
    </source>
</evidence>
<dbReference type="GO" id="GO:0072659">
    <property type="term" value="P:protein localization to plasma membrane"/>
    <property type="evidence" value="ECO:0007669"/>
    <property type="project" value="TreeGrafter"/>
</dbReference>
<name>A0AAN6S9G0_9PEZI</name>
<feature type="domain" description="MARVEL" evidence="6">
    <location>
        <begin position="4"/>
        <end position="145"/>
    </location>
</feature>
<dbReference type="GO" id="GO:0005886">
    <property type="term" value="C:plasma membrane"/>
    <property type="evidence" value="ECO:0007669"/>
    <property type="project" value="TreeGrafter"/>
</dbReference>
<keyword evidence="8" id="KW-1185">Reference proteome</keyword>
<evidence type="ECO:0000256" key="4">
    <source>
        <dbReference type="ARBA" id="ARBA00023136"/>
    </source>
</evidence>
<dbReference type="PANTHER" id="PTHR28165:SF1">
    <property type="entry name" value="NON-CLASSICAL EXPORT PROTEIN 2-RELATED"/>
    <property type="match status" value="1"/>
</dbReference>
<feature type="transmembrane region" description="Helical" evidence="5">
    <location>
        <begin position="130"/>
        <end position="150"/>
    </location>
</feature>